<dbReference type="Pfam" id="PF02738">
    <property type="entry name" value="MoCoBD_1"/>
    <property type="match status" value="1"/>
</dbReference>
<dbReference type="Proteomes" id="UP001365405">
    <property type="component" value="Unassembled WGS sequence"/>
</dbReference>
<comment type="caution">
    <text evidence="2">The sequence shown here is derived from an EMBL/GenBank/DDBJ whole genome shotgun (WGS) entry which is preliminary data.</text>
</comment>
<dbReference type="InterPro" id="IPR046867">
    <property type="entry name" value="AldOxase/xan_DH_MoCoBD2"/>
</dbReference>
<dbReference type="SUPFAM" id="SSF56003">
    <property type="entry name" value="Molybdenum cofactor-binding domain"/>
    <property type="match status" value="2"/>
</dbReference>
<evidence type="ECO:0000313" key="3">
    <source>
        <dbReference type="Proteomes" id="UP001365405"/>
    </source>
</evidence>
<dbReference type="PIRSF" id="PIRSF036389">
    <property type="entry name" value="IOR_B"/>
    <property type="match status" value="1"/>
</dbReference>
<proteinExistence type="predicted"/>
<protein>
    <submittedName>
        <fullName evidence="2">Molybdopterin cofactor-binding domain-containing protein</fullName>
    </submittedName>
</protein>
<feature type="domain" description="Aldehyde oxidase/xanthine dehydrogenase a/b hammerhead" evidence="1">
    <location>
        <begin position="239"/>
        <end position="323"/>
    </location>
</feature>
<sequence length="764" mass="80553">MVSRRRILLGTLAATGALVVGWGVMPPRQRLKGSRPLATGPGEQAFNGWLKIGADDAVTIVLARSEMGQGVSTALAMVLADELDADWARVRTEMAPVDAIYNNLATVVDGLPFHPDDQGTVKRLAGWLTAKTMREIGLMVTGGSSSIKDLWLPMRQAGASARAMLVAAAAAQWGVPAGEVQVRRGVVVHAGSQRELRFGQLAERAAALPLPEAPTLKTPAQFTLIGQTPPRRDNAAKHDGNARFGLDATPPGLLYASVVMNPQLGGGMAAFDAQAARALPGVKTVVAVPALRGSTAGYAAVADTPWHAMQAAQAVQPQWTDGPAAALDSAGIRRQLGEALAADPGFAYFKTGDAEQALKGAAKTLEAEYQAPLLAHATLEPQNCTVHFEPEAAGGARATVWAPTQVPGLARYVAAQALGLDSAQVTMNVTLLGGGFGRRLDVDFVAQAAAIARAVPGVPVQAFWSREQDSTHDFYRPPCVARYRAGLDAQGRLLAWQAASAGPSIVQQFLQRMFGLPGAGPDKTTCEGAFDQAYEWPAARISHHIVPLPVPVGFWRSVGHSHQAFFKESFLDECAHAAGRDPLAYRLDLLKQHPRHAAVLRRAAEVAGWGGPLAPAADGARRARGLALHQSFGAIVAQVAEVSLDPADAKRIRVHRVVAAIDCGTVVHPGIVRQQMESAIVQGLGTALYGEITLDKGQVQQSNFHQQPLLRGADCPQIHTEIIASTEPPEGVGEPGLPPLAPALANALFALTGQRLRSLPLKLA</sequence>
<dbReference type="InterPro" id="IPR012368">
    <property type="entry name" value="OxRdtase_Mopterin-bd_su_IorB"/>
</dbReference>
<dbReference type="InterPro" id="IPR036856">
    <property type="entry name" value="Ald_Oxase/Xan_DH_a/b_sf"/>
</dbReference>
<dbReference type="PANTHER" id="PTHR47495:SF2">
    <property type="entry name" value="ALDEHYDE DEHYDROGENASE"/>
    <property type="match status" value="1"/>
</dbReference>
<dbReference type="RefSeq" id="WP_341409901.1">
    <property type="nucleotide sequence ID" value="NZ_JBBUTH010000004.1"/>
</dbReference>
<dbReference type="Pfam" id="PF20256">
    <property type="entry name" value="MoCoBD_2"/>
    <property type="match status" value="2"/>
</dbReference>
<dbReference type="EMBL" id="JBBUTH010000004">
    <property type="protein sequence ID" value="MEK8050216.1"/>
    <property type="molecule type" value="Genomic_DNA"/>
</dbReference>
<organism evidence="2 3">
    <name type="scientific">Pseudaquabacterium inlustre</name>
    <dbReference type="NCBI Taxonomy" id="2984192"/>
    <lineage>
        <taxon>Bacteria</taxon>
        <taxon>Pseudomonadati</taxon>
        <taxon>Pseudomonadota</taxon>
        <taxon>Betaproteobacteria</taxon>
        <taxon>Burkholderiales</taxon>
        <taxon>Sphaerotilaceae</taxon>
        <taxon>Pseudaquabacterium</taxon>
    </lineage>
</organism>
<dbReference type="InterPro" id="IPR052516">
    <property type="entry name" value="N-heterocyclic_Hydroxylase"/>
</dbReference>
<dbReference type="Gene3D" id="3.90.1170.50">
    <property type="entry name" value="Aldehyde oxidase/xanthine dehydrogenase, a/b hammerhead"/>
    <property type="match status" value="1"/>
</dbReference>
<gene>
    <name evidence="2" type="ORF">AACH10_08195</name>
</gene>
<dbReference type="SUPFAM" id="SSF54665">
    <property type="entry name" value="CO dehydrogenase molybdoprotein N-domain-like"/>
    <property type="match status" value="1"/>
</dbReference>
<name>A0ABU9CEA4_9BURK</name>
<accession>A0ABU9CEA4</accession>
<keyword evidence="3" id="KW-1185">Reference proteome</keyword>
<dbReference type="InterPro" id="IPR008274">
    <property type="entry name" value="AldOxase/xan_DH_MoCoBD1"/>
</dbReference>
<dbReference type="InterPro" id="IPR000674">
    <property type="entry name" value="Ald_Oxase/Xan_DH_a/b"/>
</dbReference>
<reference evidence="2 3" key="1">
    <citation type="submission" date="2024-04" db="EMBL/GenBank/DDBJ databases">
        <title>Novel species of the genus Ideonella isolated from streams.</title>
        <authorList>
            <person name="Lu H."/>
        </authorList>
    </citation>
    <scope>NUCLEOTIDE SEQUENCE [LARGE SCALE GENOMIC DNA]</scope>
    <source>
        <strain evidence="2 3">DXS22W</strain>
    </source>
</reference>
<dbReference type="InterPro" id="IPR037165">
    <property type="entry name" value="AldOxase/xan_DH_Mopterin-bd_sf"/>
</dbReference>
<dbReference type="PANTHER" id="PTHR47495">
    <property type="entry name" value="ALDEHYDE DEHYDROGENASE"/>
    <property type="match status" value="1"/>
</dbReference>
<dbReference type="SMART" id="SM01008">
    <property type="entry name" value="Ald_Xan_dh_C"/>
    <property type="match status" value="1"/>
</dbReference>
<evidence type="ECO:0000259" key="1">
    <source>
        <dbReference type="SMART" id="SM01008"/>
    </source>
</evidence>
<dbReference type="Gene3D" id="3.30.365.10">
    <property type="entry name" value="Aldehyde oxidase/xanthine dehydrogenase, molybdopterin binding domain"/>
    <property type="match status" value="4"/>
</dbReference>
<evidence type="ECO:0000313" key="2">
    <source>
        <dbReference type="EMBL" id="MEK8050216.1"/>
    </source>
</evidence>